<dbReference type="EMBL" id="JAQJAE010000004">
    <property type="protein sequence ID" value="KAJ5598653.1"/>
    <property type="molecule type" value="Genomic_DNA"/>
</dbReference>
<dbReference type="Proteomes" id="UP001213799">
    <property type="component" value="Unassembled WGS sequence"/>
</dbReference>
<reference evidence="2" key="2">
    <citation type="submission" date="2023-01" db="EMBL/GenBank/DDBJ databases">
        <authorList>
            <person name="Petersen C."/>
        </authorList>
    </citation>
    <scope>NUCLEOTIDE SEQUENCE</scope>
    <source>
        <strain evidence="2">IBT 12815</strain>
    </source>
</reference>
<gene>
    <name evidence="2" type="ORF">N7537_008737</name>
</gene>
<organism evidence="2 3">
    <name type="scientific">Penicillium hordei</name>
    <dbReference type="NCBI Taxonomy" id="40994"/>
    <lineage>
        <taxon>Eukaryota</taxon>
        <taxon>Fungi</taxon>
        <taxon>Dikarya</taxon>
        <taxon>Ascomycota</taxon>
        <taxon>Pezizomycotina</taxon>
        <taxon>Eurotiomycetes</taxon>
        <taxon>Eurotiomycetidae</taxon>
        <taxon>Eurotiales</taxon>
        <taxon>Aspergillaceae</taxon>
        <taxon>Penicillium</taxon>
    </lineage>
</organism>
<dbReference type="RefSeq" id="XP_056751867.1">
    <property type="nucleotide sequence ID" value="XM_056899791.1"/>
</dbReference>
<evidence type="ECO:0000313" key="2">
    <source>
        <dbReference type="EMBL" id="KAJ5598653.1"/>
    </source>
</evidence>
<sequence length="104" mass="11797">MKSQNENERNNARLGPWRSPDSLRYQSGASLDSVRNSFFLPSSFGTGIQSSRCEPVVYESGSGCDPFQPAPPCYMGFSSCYWLYYIQHGVRHDVLTSQREEYPS</sequence>
<proteinExistence type="predicted"/>
<feature type="compositionally biased region" description="Basic and acidic residues" evidence="1">
    <location>
        <begin position="1"/>
        <end position="11"/>
    </location>
</feature>
<name>A0AAD6H1X7_9EURO</name>
<keyword evidence="3" id="KW-1185">Reference proteome</keyword>
<dbReference type="AlphaFoldDB" id="A0AAD6H1X7"/>
<dbReference type="GeneID" id="81590033"/>
<evidence type="ECO:0000313" key="3">
    <source>
        <dbReference type="Proteomes" id="UP001213799"/>
    </source>
</evidence>
<accession>A0AAD6H1X7</accession>
<feature type="region of interest" description="Disordered" evidence="1">
    <location>
        <begin position="1"/>
        <end position="21"/>
    </location>
</feature>
<comment type="caution">
    <text evidence="2">The sequence shown here is derived from an EMBL/GenBank/DDBJ whole genome shotgun (WGS) entry which is preliminary data.</text>
</comment>
<evidence type="ECO:0000256" key="1">
    <source>
        <dbReference type="SAM" id="MobiDB-lite"/>
    </source>
</evidence>
<reference evidence="2" key="1">
    <citation type="journal article" date="2023" name="IMA Fungus">
        <title>Comparative genomic study of the Penicillium genus elucidates a diverse pangenome and 15 lateral gene transfer events.</title>
        <authorList>
            <person name="Petersen C."/>
            <person name="Sorensen T."/>
            <person name="Nielsen M.R."/>
            <person name="Sondergaard T.E."/>
            <person name="Sorensen J.L."/>
            <person name="Fitzpatrick D.A."/>
            <person name="Frisvad J.C."/>
            <person name="Nielsen K.L."/>
        </authorList>
    </citation>
    <scope>NUCLEOTIDE SEQUENCE</scope>
    <source>
        <strain evidence="2">IBT 12815</strain>
    </source>
</reference>
<protein>
    <submittedName>
        <fullName evidence="2">Uncharacterized protein</fullName>
    </submittedName>
</protein>